<dbReference type="Proteomes" id="UP000013984">
    <property type="component" value="Unassembled WGS sequence"/>
</dbReference>
<accession>R9A7E0</accession>
<dbReference type="EMBL" id="AOGZ02000008">
    <property type="protein sequence ID" value="EOQ98106.1"/>
    <property type="molecule type" value="Genomic_DNA"/>
</dbReference>
<dbReference type="AlphaFoldDB" id="R9A7E0"/>
<organism evidence="1 2">
    <name type="scientific">Leptospira wolbachii serovar Codice str. CDC</name>
    <dbReference type="NCBI Taxonomy" id="1218599"/>
    <lineage>
        <taxon>Bacteria</taxon>
        <taxon>Pseudomonadati</taxon>
        <taxon>Spirochaetota</taxon>
        <taxon>Spirochaetia</taxon>
        <taxon>Leptospirales</taxon>
        <taxon>Leptospiraceae</taxon>
        <taxon>Leptospira</taxon>
    </lineage>
</organism>
<comment type="caution">
    <text evidence="1">The sequence shown here is derived from an EMBL/GenBank/DDBJ whole genome shotgun (WGS) entry which is preliminary data.</text>
</comment>
<dbReference type="OrthoDB" id="345178at2"/>
<reference evidence="1" key="1">
    <citation type="submission" date="2013-04" db="EMBL/GenBank/DDBJ databases">
        <authorList>
            <person name="Harkins D.M."/>
            <person name="Durkin A.S."/>
            <person name="Brinkac L.M."/>
            <person name="Haft D.H."/>
            <person name="Selengut J.D."/>
            <person name="Sanka R."/>
            <person name="DePew J."/>
            <person name="Purushe J."/>
            <person name="Galloway R.L."/>
            <person name="Vinetz J.M."/>
            <person name="Sutton G.G."/>
            <person name="Nierman W.C."/>
            <person name="Fouts D.E."/>
        </authorList>
    </citation>
    <scope>NUCLEOTIDE SEQUENCE [LARGE SCALE GENOMIC DNA]</scope>
    <source>
        <strain evidence="1">CDC</strain>
    </source>
</reference>
<protein>
    <submittedName>
        <fullName evidence="1">Uncharacterized protein</fullName>
    </submittedName>
</protein>
<gene>
    <name evidence="1" type="ORF">LEP1GSC195_1092</name>
</gene>
<dbReference type="STRING" id="1218599.LEP1GSC195_1092"/>
<keyword evidence="2" id="KW-1185">Reference proteome</keyword>
<sequence>MKVKILLYPKFGSTNIQAPWLYFGSNIQFFQIVQSQTNWVALSLAESIQFQKEYLIPKVLKFVKELGLLNKNSLSWEMTQLAGRNNLESPFFLSVVQLSAIIQFILKYNVESTNELVVVCEDCFLAKSLSQSLKAKKVKVGFPFFAYFLDQLFEVVYSIAYFLFQLGRQVRNQFKYSWQAKLTRNQKRDFSNDKEVLLFHLCLTEKNILSDGKLTCNYFTSLLDYLESKGKNIVRIPWLFSVKRIPLQVTFAKLRESGSWIPEDYLGLFDYLSSFMRSIFSSFSLLKRTKFDGLNVTALLDREFWLHFRSSPNLNSFYKYYFALKESFPSAKLIRSYDHFENMPFEKVIPFYFRSQKGLDFLQIGYHHTLVSNDFFGYHLFDGEEYYKHFPDFIITNGSIDTSRYHQKPIEKKRIINGPSLRQKFASKERLLHKRKEQLAILLSMDIGASIEILTYLSKLDSYFVEKGIQVILRTHPLLPLEVLEKKFANFKIPEHWKVSKRDLYDDLFESKFAAVMASASIIDAVLAGCIPIPVSRLLDFDWNGLDFLSDKHRILHSVSGEKLKDHFLYLDSMNPVELEKEIKSVLNSLYTGINTDEKKLKDKFLININ</sequence>
<proteinExistence type="predicted"/>
<evidence type="ECO:0000313" key="1">
    <source>
        <dbReference type="EMBL" id="EOQ98106.1"/>
    </source>
</evidence>
<evidence type="ECO:0000313" key="2">
    <source>
        <dbReference type="Proteomes" id="UP000013984"/>
    </source>
</evidence>
<dbReference type="RefSeq" id="WP_015680045.1">
    <property type="nucleotide sequence ID" value="NZ_AOGZ02000008.1"/>
</dbReference>
<name>R9A7E0_9LEPT</name>